<evidence type="ECO:0000313" key="2">
    <source>
        <dbReference type="EMBL" id="KAJ6442281.1"/>
    </source>
</evidence>
<feature type="region of interest" description="Disordered" evidence="1">
    <location>
        <begin position="121"/>
        <end position="154"/>
    </location>
</feature>
<proteinExistence type="predicted"/>
<name>A0AB34FUD6_9HYPO</name>
<sequence length="170" mass="19278">MASQQMLESFLLQVMTRRQDNADSCPPAKDHNVSSDLYKAWRAARPGIVAILDDSPDVCDDWTRVVLYTNARRAGTGRATRHVRIYITRRLPMTAWIKVADEIGDYLEGFDVGLEARLLYDPKLDPPEPQPDQPDAEPGQTRATRRRLVPVGSERRGDALFSNFRLEPEV</sequence>
<comment type="caution">
    <text evidence="2">The sequence shown here is derived from an EMBL/GenBank/DDBJ whole genome shotgun (WGS) entry which is preliminary data.</text>
</comment>
<evidence type="ECO:0000313" key="3">
    <source>
        <dbReference type="Proteomes" id="UP001163105"/>
    </source>
</evidence>
<keyword evidence="3" id="KW-1185">Reference proteome</keyword>
<reference evidence="2" key="1">
    <citation type="submission" date="2023-01" db="EMBL/GenBank/DDBJ databases">
        <title>The growth and conidiation of Purpureocillium lavendulum are regulated by nitrogen source and histone H3K14 acetylation.</title>
        <authorList>
            <person name="Tang P."/>
            <person name="Han J."/>
            <person name="Zhang C."/>
            <person name="Tang P."/>
            <person name="Qi F."/>
            <person name="Zhang K."/>
            <person name="Liang L."/>
        </authorList>
    </citation>
    <scope>NUCLEOTIDE SEQUENCE</scope>
    <source>
        <strain evidence="2">YMF1.00683</strain>
    </source>
</reference>
<evidence type="ECO:0000256" key="1">
    <source>
        <dbReference type="SAM" id="MobiDB-lite"/>
    </source>
</evidence>
<organism evidence="2 3">
    <name type="scientific">Purpureocillium lavendulum</name>
    <dbReference type="NCBI Taxonomy" id="1247861"/>
    <lineage>
        <taxon>Eukaryota</taxon>
        <taxon>Fungi</taxon>
        <taxon>Dikarya</taxon>
        <taxon>Ascomycota</taxon>
        <taxon>Pezizomycotina</taxon>
        <taxon>Sordariomycetes</taxon>
        <taxon>Hypocreomycetidae</taxon>
        <taxon>Hypocreales</taxon>
        <taxon>Ophiocordycipitaceae</taxon>
        <taxon>Purpureocillium</taxon>
    </lineage>
</organism>
<dbReference type="AlphaFoldDB" id="A0AB34FUD6"/>
<gene>
    <name evidence="2" type="ORF">O9K51_05836</name>
</gene>
<dbReference type="Proteomes" id="UP001163105">
    <property type="component" value="Unassembled WGS sequence"/>
</dbReference>
<protein>
    <submittedName>
        <fullName evidence="2">Uncharacterized protein</fullName>
    </submittedName>
</protein>
<accession>A0AB34FUD6</accession>
<dbReference type="EMBL" id="JAQHRD010000004">
    <property type="protein sequence ID" value="KAJ6442281.1"/>
    <property type="molecule type" value="Genomic_DNA"/>
</dbReference>